<feature type="transmembrane region" description="Helical" evidence="5">
    <location>
        <begin position="324"/>
        <end position="344"/>
    </location>
</feature>
<comment type="subcellular location">
    <subcellularLocation>
        <location evidence="1">Membrane</location>
        <topology evidence="1">Multi-pass membrane protein</topology>
    </subcellularLocation>
</comment>
<proteinExistence type="predicted"/>
<dbReference type="EMBL" id="ALJD01000003">
    <property type="protein sequence ID" value="EJN60114.1"/>
    <property type="molecule type" value="Genomic_DNA"/>
</dbReference>
<dbReference type="InterPro" id="IPR010432">
    <property type="entry name" value="RDD"/>
</dbReference>
<name>J3JGG8_9EURY</name>
<feature type="transmembrane region" description="Helical" evidence="5">
    <location>
        <begin position="181"/>
        <end position="198"/>
    </location>
</feature>
<dbReference type="PATRIC" id="fig|1210908.3.peg.677"/>
<dbReference type="AlphaFoldDB" id="J3JGG8"/>
<dbReference type="Pfam" id="PF06271">
    <property type="entry name" value="RDD"/>
    <property type="match status" value="1"/>
</dbReference>
<keyword evidence="2 5" id="KW-0812">Transmembrane</keyword>
<evidence type="ECO:0000313" key="7">
    <source>
        <dbReference type="EMBL" id="EJN60114.1"/>
    </source>
</evidence>
<protein>
    <recommendedName>
        <fullName evidence="6">RDD domain-containing protein</fullName>
    </recommendedName>
</protein>
<evidence type="ECO:0000256" key="3">
    <source>
        <dbReference type="ARBA" id="ARBA00022989"/>
    </source>
</evidence>
<dbReference type="PANTHER" id="PTHR38480:SF1">
    <property type="entry name" value="SLR0254 PROTEIN"/>
    <property type="match status" value="1"/>
</dbReference>
<evidence type="ECO:0000313" key="8">
    <source>
        <dbReference type="Proteomes" id="UP000007813"/>
    </source>
</evidence>
<feature type="transmembrane region" description="Helical" evidence="5">
    <location>
        <begin position="297"/>
        <end position="318"/>
    </location>
</feature>
<feature type="transmembrane region" description="Helical" evidence="5">
    <location>
        <begin position="158"/>
        <end position="175"/>
    </location>
</feature>
<feature type="domain" description="RDD" evidence="6">
    <location>
        <begin position="286"/>
        <end position="411"/>
    </location>
</feature>
<comment type="caution">
    <text evidence="7">The sequence shown here is derived from an EMBL/GenBank/DDBJ whole genome shotgun (WGS) entry which is preliminary data.</text>
</comment>
<keyword evidence="3 5" id="KW-1133">Transmembrane helix</keyword>
<evidence type="ECO:0000256" key="2">
    <source>
        <dbReference type="ARBA" id="ARBA00022692"/>
    </source>
</evidence>
<reference evidence="7 8" key="1">
    <citation type="journal article" date="2012" name="J. Bacteriol.">
        <title>Draft Genome Sequence of the Extremely Halophilic Archaeon Halogranum salarium B-1T.</title>
        <authorList>
            <person name="Kim K.K."/>
            <person name="Lee K.C."/>
            <person name="Lee J.S."/>
        </authorList>
    </citation>
    <scope>NUCLEOTIDE SEQUENCE [LARGE SCALE GENOMIC DNA]</scope>
    <source>
        <strain evidence="7 8">B-1</strain>
    </source>
</reference>
<keyword evidence="4 5" id="KW-0472">Membrane</keyword>
<gene>
    <name evidence="7" type="ORF">HSB1_07170</name>
</gene>
<accession>J3JGG8</accession>
<evidence type="ECO:0000259" key="6">
    <source>
        <dbReference type="Pfam" id="PF06271"/>
    </source>
</evidence>
<evidence type="ECO:0000256" key="5">
    <source>
        <dbReference type="SAM" id="Phobius"/>
    </source>
</evidence>
<dbReference type="GO" id="GO:0016020">
    <property type="term" value="C:membrane"/>
    <property type="evidence" value="ECO:0007669"/>
    <property type="project" value="UniProtKB-SubCell"/>
</dbReference>
<dbReference type="Proteomes" id="UP000007813">
    <property type="component" value="Unassembled WGS sequence"/>
</dbReference>
<sequence>MMTKLALFGAIHVDRRGKVISELSRFSEGADALFVEYPVDGLSFPTVGRALARAPVSALGMLLVTLLHMPGYALFNRDIFPAEVVAARKLHRERDIPLYPVDDHVISILGESSVLRTAVEWVVFLVILALDPVTTGATAGVVVGGWTALSLARRVHRLFWVVAVFPVLVGSYWLLSSQELLGWTLGYVALGAIFYTIFRTISHRNDVMVERIAERCEAEGYDRACLTTGRAHLAGLATAAEDRGVDVVASYVPSWLRKGDVVEGSVPARFGVRTVRGDLDTAGDVFGRRVVALFVDWGVLSVVTLVAGSSCAVLGRLVVGSDAALWAGFLVGAVLGWAAYWVGFEARSGQTVGKRVTGLVVVADDGASLSRRDAVVRTLLRPVDGIVGYVLGAVVAVLSDGGRRIGDHAAGTLVVRVEDE</sequence>
<feature type="transmembrane region" description="Helical" evidence="5">
    <location>
        <begin position="56"/>
        <end position="75"/>
    </location>
</feature>
<dbReference type="PANTHER" id="PTHR38480">
    <property type="entry name" value="SLR0254 PROTEIN"/>
    <property type="match status" value="1"/>
</dbReference>
<feature type="transmembrane region" description="Helical" evidence="5">
    <location>
        <begin position="121"/>
        <end position="146"/>
    </location>
</feature>
<organism evidence="7 8">
    <name type="scientific">Halogranum salarium B-1</name>
    <dbReference type="NCBI Taxonomy" id="1210908"/>
    <lineage>
        <taxon>Archaea</taxon>
        <taxon>Methanobacteriati</taxon>
        <taxon>Methanobacteriota</taxon>
        <taxon>Stenosarchaea group</taxon>
        <taxon>Halobacteria</taxon>
        <taxon>Halobacteriales</taxon>
        <taxon>Haloferacaceae</taxon>
    </lineage>
</organism>
<evidence type="ECO:0000256" key="4">
    <source>
        <dbReference type="ARBA" id="ARBA00023136"/>
    </source>
</evidence>
<dbReference type="eggNOG" id="arCOG03633">
    <property type="taxonomic scope" value="Archaea"/>
</dbReference>
<evidence type="ECO:0000256" key="1">
    <source>
        <dbReference type="ARBA" id="ARBA00004141"/>
    </source>
</evidence>